<dbReference type="Proteomes" id="UP000464524">
    <property type="component" value="Plasmid unnamed"/>
</dbReference>
<geneLocation type="plasmid" evidence="1 2">
    <name>unnamed</name>
</geneLocation>
<dbReference type="KEGG" id="pmes:FX988_04333"/>
<dbReference type="RefSeq" id="WP_160182285.1">
    <property type="nucleotide sequence ID" value="NZ_CP047657.1"/>
</dbReference>
<sequence length="468" mass="53012">MSISLASQSTVLNIATWIRENTTILSTLTATDIAKGIYWQNAESYAARYNESAQAWNDTTQVTETLTRTKAYSELRYILISNCYEGDTQEEINNFALCLRLLNAILANPVDIDYYDTVIGKFVTVKNTYSNAYYDAYILEVDHTGLSPKYTLGAFDIFNDKWLFTTRSERDITINDCRPQLSNTQAVNFKAFIQEQLDAEKQANRDRAKAEQDAHNEYIKHIEQYMPKNTKAVIVAQNVTNTSNSLEDYHGSTTNQTIILAWSTHTRNLFPEMRKAAALHEDTKHLATLPKDCEHKRSYSSLNAYLKETSNEFADGWLVHKVNLFDKGASWVPQGVLAEHLTNPQSTKKITLQEKDLAKPKDNSKANGGEPQNVALRFNDAKHGIELVFSEKPSESVLGLLRASSFRYHKRNNLWYAKHTECNLADANQIMIESGSAAVERLGQLEPVTKERAEPQILSMRELLFGVS</sequence>
<keyword evidence="1" id="KW-0614">Plasmid</keyword>
<dbReference type="OrthoDB" id="1002654at2"/>
<protein>
    <recommendedName>
        <fullName evidence="3">Large polyvalent protein associated domain-containing protein</fullName>
    </recommendedName>
</protein>
<gene>
    <name evidence="1" type="ORF">FX988_04333</name>
</gene>
<keyword evidence="2" id="KW-1185">Reference proteome</keyword>
<reference evidence="1 2" key="1">
    <citation type="submission" date="2019-12" db="EMBL/GenBank/DDBJ databases">
        <title>Genome sequencing and assembly of endphytes of Porphyra tenera.</title>
        <authorList>
            <person name="Park J.M."/>
            <person name="Shin R."/>
            <person name="Jo S.H."/>
        </authorList>
    </citation>
    <scope>NUCLEOTIDE SEQUENCE [LARGE SCALE GENOMIC DNA]</scope>
    <source>
        <strain evidence="1 2">GPM4</strain>
        <plasmid evidence="1 2">unnamed</plasmid>
    </source>
</reference>
<proteinExistence type="predicted"/>
<evidence type="ECO:0008006" key="3">
    <source>
        <dbReference type="Google" id="ProtNLM"/>
    </source>
</evidence>
<name>A0A857JSB7_9ALTE</name>
<evidence type="ECO:0000313" key="1">
    <source>
        <dbReference type="EMBL" id="QHJ14051.1"/>
    </source>
</evidence>
<accession>A0A857JSB7</accession>
<dbReference type="EMBL" id="CP047657">
    <property type="protein sequence ID" value="QHJ14051.1"/>
    <property type="molecule type" value="Genomic_DNA"/>
</dbReference>
<organism evidence="1 2">
    <name type="scientific">Paraglaciecola mesophila</name>
    <dbReference type="NCBI Taxonomy" id="197222"/>
    <lineage>
        <taxon>Bacteria</taxon>
        <taxon>Pseudomonadati</taxon>
        <taxon>Pseudomonadota</taxon>
        <taxon>Gammaproteobacteria</taxon>
        <taxon>Alteromonadales</taxon>
        <taxon>Alteromonadaceae</taxon>
        <taxon>Paraglaciecola</taxon>
    </lineage>
</organism>
<dbReference type="AlphaFoldDB" id="A0A857JSB7"/>
<evidence type="ECO:0000313" key="2">
    <source>
        <dbReference type="Proteomes" id="UP000464524"/>
    </source>
</evidence>